<organism evidence="1 2">
    <name type="scientific">Chitinophaga rupis</name>
    <dbReference type="NCBI Taxonomy" id="573321"/>
    <lineage>
        <taxon>Bacteria</taxon>
        <taxon>Pseudomonadati</taxon>
        <taxon>Bacteroidota</taxon>
        <taxon>Chitinophagia</taxon>
        <taxon>Chitinophagales</taxon>
        <taxon>Chitinophagaceae</taxon>
        <taxon>Chitinophaga</taxon>
    </lineage>
</organism>
<protein>
    <submittedName>
        <fullName evidence="1">Uncharacterized protein</fullName>
    </submittedName>
</protein>
<keyword evidence="2" id="KW-1185">Reference proteome</keyword>
<dbReference type="AlphaFoldDB" id="A0A1H7XM20"/>
<accession>A0A1H7XM20</accession>
<dbReference type="EMBL" id="FOBB01000004">
    <property type="protein sequence ID" value="SEM34791.1"/>
    <property type="molecule type" value="Genomic_DNA"/>
</dbReference>
<reference evidence="1 2" key="1">
    <citation type="submission" date="2016-10" db="EMBL/GenBank/DDBJ databases">
        <authorList>
            <person name="de Groot N.N."/>
        </authorList>
    </citation>
    <scope>NUCLEOTIDE SEQUENCE [LARGE SCALE GENOMIC DNA]</scope>
    <source>
        <strain evidence="1 2">DSM 21039</strain>
    </source>
</reference>
<dbReference type="Proteomes" id="UP000198984">
    <property type="component" value="Unassembled WGS sequence"/>
</dbReference>
<evidence type="ECO:0000313" key="2">
    <source>
        <dbReference type="Proteomes" id="UP000198984"/>
    </source>
</evidence>
<name>A0A1H7XM20_9BACT</name>
<gene>
    <name evidence="1" type="ORF">SAMN04488505_104123</name>
</gene>
<evidence type="ECO:0000313" key="1">
    <source>
        <dbReference type="EMBL" id="SEM34791.1"/>
    </source>
</evidence>
<sequence>MTENIQDSGTRTSMNELKEQYGEQHWWSWFEETASLNDEPVYIGYITGPLQIDGDLILDEDPWAIIIDGNVEVKGTIICKTPEERVSTLMILGKLQARNLFFSGGARVAIEDDATLYGFVVGTWGDGGASLNVTGTLTARGVLLDAHTPAKATKQIDALIMCGEGWPAKPDFLDGDQPELFDPGVLDRGGPFVDLNLVRNAAQAGAPVFDQAAEQARRKAKGLLI</sequence>
<proteinExistence type="predicted"/>